<evidence type="ECO:0000256" key="1">
    <source>
        <dbReference type="SAM" id="MobiDB-lite"/>
    </source>
</evidence>
<gene>
    <name evidence="2" type="ORF">EV702DRAFT_1045527</name>
</gene>
<protein>
    <submittedName>
        <fullName evidence="2">Uncharacterized protein</fullName>
    </submittedName>
</protein>
<proteinExistence type="predicted"/>
<feature type="region of interest" description="Disordered" evidence="1">
    <location>
        <begin position="269"/>
        <end position="298"/>
    </location>
</feature>
<dbReference type="OrthoDB" id="2687684at2759"/>
<accession>A0A9P6ZVC0</accession>
<evidence type="ECO:0000313" key="2">
    <source>
        <dbReference type="EMBL" id="KAG1777133.1"/>
    </source>
</evidence>
<sequence length="461" mass="51622">MATTTQAIVPQPSFYGDYEKGEELTDWMRKYELSFPPSYSDMDKVARFELQCAAASPAETWFTNLSAADKGSWTTFRTAFRTCWPKPVEVTLTVAQKKDRIHSLVLKDKEIGVMIEEDRGRDWGHVKWARKVSRMAQGFNDNQCHLLDVVLENTPQVLRDFLTDHYATWADFEADVAKISASQLGKAKQRLALERKLREDVDKLQNQIGNNCKNPPPASQNLQIPYVPPPAYCYGYRHATTPIPMLQSQQNAPPQPIFPPIAFQNPQIPTAPQVPQTPQATNPGFPQTPTRARGGSPADRARVAVQYASIIHHPDMEAGKQAYNQQVQDWHTQHGTEAVPNSQRPYPLKPGTSPIGSRQCFNCGIATAPPHQAYDCSNTPLPPQETKWRETISRLVSRTLTSAPMPSTPKNVQFVTPATGPPANVQYGAPPVTTAYLQYGYYQPETYDTYEYAGNEYGPQQ</sequence>
<keyword evidence="3" id="KW-1185">Reference proteome</keyword>
<evidence type="ECO:0000313" key="3">
    <source>
        <dbReference type="Proteomes" id="UP000714275"/>
    </source>
</evidence>
<dbReference type="AlphaFoldDB" id="A0A9P6ZVC0"/>
<comment type="caution">
    <text evidence="2">The sequence shown here is derived from an EMBL/GenBank/DDBJ whole genome shotgun (WGS) entry which is preliminary data.</text>
</comment>
<dbReference type="Proteomes" id="UP000714275">
    <property type="component" value="Unassembled WGS sequence"/>
</dbReference>
<reference evidence="2" key="1">
    <citation type="journal article" date="2020" name="New Phytol.">
        <title>Comparative genomics reveals dynamic genome evolution in host specialist ectomycorrhizal fungi.</title>
        <authorList>
            <person name="Lofgren L.A."/>
            <person name="Nguyen N.H."/>
            <person name="Vilgalys R."/>
            <person name="Ruytinx J."/>
            <person name="Liao H.L."/>
            <person name="Branco S."/>
            <person name="Kuo A."/>
            <person name="LaButti K."/>
            <person name="Lipzen A."/>
            <person name="Andreopoulos W."/>
            <person name="Pangilinan J."/>
            <person name="Riley R."/>
            <person name="Hundley H."/>
            <person name="Na H."/>
            <person name="Barry K."/>
            <person name="Grigoriev I.V."/>
            <person name="Stajich J.E."/>
            <person name="Kennedy P.G."/>
        </authorList>
    </citation>
    <scope>NUCLEOTIDE SEQUENCE</scope>
    <source>
        <strain evidence="2">DOB743</strain>
    </source>
</reference>
<feature type="compositionally biased region" description="Low complexity" evidence="1">
    <location>
        <begin position="269"/>
        <end position="283"/>
    </location>
</feature>
<organism evidence="2 3">
    <name type="scientific">Suillus placidus</name>
    <dbReference type="NCBI Taxonomy" id="48579"/>
    <lineage>
        <taxon>Eukaryota</taxon>
        <taxon>Fungi</taxon>
        <taxon>Dikarya</taxon>
        <taxon>Basidiomycota</taxon>
        <taxon>Agaricomycotina</taxon>
        <taxon>Agaricomycetes</taxon>
        <taxon>Agaricomycetidae</taxon>
        <taxon>Boletales</taxon>
        <taxon>Suillineae</taxon>
        <taxon>Suillaceae</taxon>
        <taxon>Suillus</taxon>
    </lineage>
</organism>
<dbReference type="EMBL" id="JABBWD010000022">
    <property type="protein sequence ID" value="KAG1777133.1"/>
    <property type="molecule type" value="Genomic_DNA"/>
</dbReference>
<name>A0A9P6ZVC0_9AGAM</name>